<proteinExistence type="predicted"/>
<sequence length="72" mass="8581">MSSLFVVSYDEFYDELYDEPYDEPYNKPYNESFDKPYDESCNKTQKPIKPTNMICLDESENDELLFPTTETN</sequence>
<comment type="caution">
    <text evidence="2">The sequence shown here is derived from an EMBL/GenBank/DDBJ whole genome shotgun (WGS) entry which is preliminary data.</text>
</comment>
<reference evidence="2" key="1">
    <citation type="submission" date="2021-06" db="EMBL/GenBank/DDBJ databases">
        <authorList>
            <person name="Kallberg Y."/>
            <person name="Tangrot J."/>
            <person name="Rosling A."/>
        </authorList>
    </citation>
    <scope>NUCLEOTIDE SEQUENCE</scope>
    <source>
        <strain evidence="2">IN212</strain>
    </source>
</reference>
<feature type="compositionally biased region" description="Basic and acidic residues" evidence="1">
    <location>
        <begin position="32"/>
        <end position="41"/>
    </location>
</feature>
<organism evidence="2 3">
    <name type="scientific">Racocetra fulgida</name>
    <dbReference type="NCBI Taxonomy" id="60492"/>
    <lineage>
        <taxon>Eukaryota</taxon>
        <taxon>Fungi</taxon>
        <taxon>Fungi incertae sedis</taxon>
        <taxon>Mucoromycota</taxon>
        <taxon>Glomeromycotina</taxon>
        <taxon>Glomeromycetes</taxon>
        <taxon>Diversisporales</taxon>
        <taxon>Gigasporaceae</taxon>
        <taxon>Racocetra</taxon>
    </lineage>
</organism>
<keyword evidence="3" id="KW-1185">Reference proteome</keyword>
<protein>
    <submittedName>
        <fullName evidence="2">18919_t:CDS:1</fullName>
    </submittedName>
</protein>
<feature type="region of interest" description="Disordered" evidence="1">
    <location>
        <begin position="20"/>
        <end position="42"/>
    </location>
</feature>
<dbReference type="AlphaFoldDB" id="A0A9N9HG38"/>
<gene>
    <name evidence="2" type="ORF">RFULGI_LOCUS9701</name>
</gene>
<dbReference type="OrthoDB" id="2432047at2759"/>
<name>A0A9N9HG38_9GLOM</name>
<evidence type="ECO:0000313" key="2">
    <source>
        <dbReference type="EMBL" id="CAG8683251.1"/>
    </source>
</evidence>
<feature type="non-terminal residue" evidence="2">
    <location>
        <position position="1"/>
    </location>
</feature>
<feature type="non-terminal residue" evidence="2">
    <location>
        <position position="72"/>
    </location>
</feature>
<accession>A0A9N9HG38</accession>
<evidence type="ECO:0000313" key="3">
    <source>
        <dbReference type="Proteomes" id="UP000789396"/>
    </source>
</evidence>
<dbReference type="Proteomes" id="UP000789396">
    <property type="component" value="Unassembled WGS sequence"/>
</dbReference>
<dbReference type="EMBL" id="CAJVPZ010017921">
    <property type="protein sequence ID" value="CAG8683251.1"/>
    <property type="molecule type" value="Genomic_DNA"/>
</dbReference>
<evidence type="ECO:0000256" key="1">
    <source>
        <dbReference type="SAM" id="MobiDB-lite"/>
    </source>
</evidence>